<organism evidence="2 3">
    <name type="scientific">Gimesia maris</name>
    <dbReference type="NCBI Taxonomy" id="122"/>
    <lineage>
        <taxon>Bacteria</taxon>
        <taxon>Pseudomonadati</taxon>
        <taxon>Planctomycetota</taxon>
        <taxon>Planctomycetia</taxon>
        <taxon>Planctomycetales</taxon>
        <taxon>Planctomycetaceae</taxon>
        <taxon>Gimesia</taxon>
    </lineage>
</organism>
<protein>
    <submittedName>
        <fullName evidence="2">SAM-dependent methyltransferase</fullName>
    </submittedName>
</protein>
<dbReference type="InterPro" id="IPR029063">
    <property type="entry name" value="SAM-dependent_MTases_sf"/>
</dbReference>
<dbReference type="PANTHER" id="PTHR13369:SF3">
    <property type="entry name" value="METHYLTRANSFERASE DOMAIN-CONTAINING PROTEIN"/>
    <property type="match status" value="1"/>
</dbReference>
<gene>
    <name evidence="2" type="ORF">DIT97_19015</name>
</gene>
<dbReference type="GO" id="GO:0005737">
    <property type="term" value="C:cytoplasm"/>
    <property type="evidence" value="ECO:0007669"/>
    <property type="project" value="TreeGrafter"/>
</dbReference>
<feature type="domain" description="Methyltransferase" evidence="1">
    <location>
        <begin position="165"/>
        <end position="302"/>
    </location>
</feature>
<dbReference type="SUPFAM" id="SSF53335">
    <property type="entry name" value="S-adenosyl-L-methionine-dependent methyltransferases"/>
    <property type="match status" value="1"/>
</dbReference>
<accession>A0A3D3RA97</accession>
<dbReference type="Proteomes" id="UP000263642">
    <property type="component" value="Unassembled WGS sequence"/>
</dbReference>
<dbReference type="AlphaFoldDB" id="A0A3D3RA97"/>
<evidence type="ECO:0000313" key="2">
    <source>
        <dbReference type="EMBL" id="HCO25008.1"/>
    </source>
</evidence>
<reference evidence="2 3" key="1">
    <citation type="journal article" date="2018" name="Nat. Biotechnol.">
        <title>A standardized bacterial taxonomy based on genome phylogeny substantially revises the tree of life.</title>
        <authorList>
            <person name="Parks D.H."/>
            <person name="Chuvochina M."/>
            <person name="Waite D.W."/>
            <person name="Rinke C."/>
            <person name="Skarshewski A."/>
            <person name="Chaumeil P.A."/>
            <person name="Hugenholtz P."/>
        </authorList>
    </citation>
    <scope>NUCLEOTIDE SEQUENCE [LARGE SCALE GENOMIC DNA]</scope>
    <source>
        <strain evidence="2">UBA9375</strain>
    </source>
</reference>
<comment type="caution">
    <text evidence="2">The sequence shown here is derived from an EMBL/GenBank/DDBJ whole genome shotgun (WGS) entry which is preliminary data.</text>
</comment>
<dbReference type="Gene3D" id="3.40.50.150">
    <property type="entry name" value="Vaccinia Virus protein VP39"/>
    <property type="match status" value="1"/>
</dbReference>
<keyword evidence="2" id="KW-0489">Methyltransferase</keyword>
<dbReference type="CDD" id="cd02440">
    <property type="entry name" value="AdoMet_MTases"/>
    <property type="match status" value="1"/>
</dbReference>
<proteinExistence type="predicted"/>
<dbReference type="EMBL" id="DQAY01000115">
    <property type="protein sequence ID" value="HCO25008.1"/>
    <property type="molecule type" value="Genomic_DNA"/>
</dbReference>
<sequence>MKNPDPSRSELALPDVIMKSLEGGDCIQLLLCKPIDKQVSAFKKVTVRPLVIKGKPHYQFALLRGRQEVHENLLREESVLRIIELWTAHFREGYLFTQHADYHFRKTKQGTISMKKHAPTKALEKESETHNRKKQYLIPEGVPCAFLEAIGVMTDSGKVKSAQYHKFRQINRYMEFINDIVPSLSGSGELNIVDFGCGKSYLTFATHYLFTEILKRRVNITGLDLKQSVVTHCQKIADDLQYDGLTFETGDISRFQSGARKCDLSISLHACDTATDAAIAAAVCADTDVIMAVPCCQHEIFQQISSLSQSGLLNHGILKEKTASLVTDALRALMLEICGYRTQVIEFIETEHTPKNLLIRAVKRQPRLPMRELRELIRQFQSLKDQYGIDTFYLEQALGEHFQKISQMPGHVMTGIDG</sequence>
<dbReference type="GO" id="GO:0032259">
    <property type="term" value="P:methylation"/>
    <property type="evidence" value="ECO:0007669"/>
    <property type="project" value="UniProtKB-KW"/>
</dbReference>
<dbReference type="Pfam" id="PF13679">
    <property type="entry name" value="Methyltransf_32"/>
    <property type="match status" value="1"/>
</dbReference>
<dbReference type="PANTHER" id="PTHR13369">
    <property type="match status" value="1"/>
</dbReference>
<evidence type="ECO:0000313" key="3">
    <source>
        <dbReference type="Proteomes" id="UP000263642"/>
    </source>
</evidence>
<evidence type="ECO:0000259" key="1">
    <source>
        <dbReference type="Pfam" id="PF13679"/>
    </source>
</evidence>
<dbReference type="InterPro" id="IPR025714">
    <property type="entry name" value="Methyltranfer_dom"/>
</dbReference>
<keyword evidence="2" id="KW-0808">Transferase</keyword>
<name>A0A3D3RA97_9PLAN</name>
<dbReference type="GO" id="GO:0008168">
    <property type="term" value="F:methyltransferase activity"/>
    <property type="evidence" value="ECO:0007669"/>
    <property type="project" value="UniProtKB-KW"/>
</dbReference>